<evidence type="ECO:0000313" key="3">
    <source>
        <dbReference type="Proteomes" id="UP001332192"/>
    </source>
</evidence>
<keyword evidence="1" id="KW-1133">Transmembrane helix</keyword>
<name>A0ABZ1C177_9FIRM</name>
<accession>A0ABZ1C177</accession>
<organism evidence="2 3">
    <name type="scientific">Carboxydichorda subterranea</name>
    <dbReference type="NCBI Taxonomy" id="3109565"/>
    <lineage>
        <taxon>Bacteria</taxon>
        <taxon>Bacillati</taxon>
        <taxon>Bacillota</taxon>
        <taxon>Limnochordia</taxon>
        <taxon>Limnochordales</taxon>
        <taxon>Geochordaceae</taxon>
        <taxon>Carboxydichorda</taxon>
    </lineage>
</organism>
<keyword evidence="1" id="KW-0472">Membrane</keyword>
<feature type="transmembrane region" description="Helical" evidence="1">
    <location>
        <begin position="120"/>
        <end position="137"/>
    </location>
</feature>
<evidence type="ECO:0000313" key="2">
    <source>
        <dbReference type="EMBL" id="WRP18689.1"/>
    </source>
</evidence>
<protein>
    <submittedName>
        <fullName evidence="2">Uncharacterized protein</fullName>
    </submittedName>
</protein>
<proteinExistence type="predicted"/>
<sequence>MANALVPQMVLFLYFQSVEWIDLFPWNDLAGGNPQQPLDIALGGFQLALMAWTSRGSRVALRVAGAFYGLWLALQVASWWPPYFFGTGNGAGEAYLRFFGRTYKFLPPIADHPVPDANHVVLQLSLGWLVVALFAAMRRPAARQRREGDSGAPRVTRCRAALRGQRALAAEILVPWLWMTRMRVLGLRPGVAATTRRVPARMV</sequence>
<keyword evidence="1" id="KW-0812">Transmembrane</keyword>
<feature type="transmembrane region" description="Helical" evidence="1">
    <location>
        <begin position="59"/>
        <end position="80"/>
    </location>
</feature>
<gene>
    <name evidence="2" type="ORF">U7230_06730</name>
</gene>
<keyword evidence="3" id="KW-1185">Reference proteome</keyword>
<dbReference type="Proteomes" id="UP001332192">
    <property type="component" value="Chromosome"/>
</dbReference>
<evidence type="ECO:0000256" key="1">
    <source>
        <dbReference type="SAM" id="Phobius"/>
    </source>
</evidence>
<reference evidence="2 3" key="1">
    <citation type="journal article" date="2024" name="Front. Microbiol.">
        <title>Novel thermophilic genera Geochorda gen. nov. and Carboxydochorda gen. nov. from the deep terrestrial subsurface reveal the ecophysiological diversity in the class Limnochordia.</title>
        <authorList>
            <person name="Karnachuk O.V."/>
            <person name="Lukina A.P."/>
            <person name="Avakyan M.R."/>
            <person name="Kadnikov V.V."/>
            <person name="Begmatov S."/>
            <person name="Beletsky A.V."/>
            <person name="Vlasova K.G."/>
            <person name="Novikov A.A."/>
            <person name="Shcherbakova V.A."/>
            <person name="Mardanov A.V."/>
            <person name="Ravin N.V."/>
        </authorList>
    </citation>
    <scope>NUCLEOTIDE SEQUENCE [LARGE SCALE GENOMIC DNA]</scope>
    <source>
        <strain evidence="2 3">L945</strain>
    </source>
</reference>
<dbReference type="EMBL" id="CP141615">
    <property type="protein sequence ID" value="WRP18689.1"/>
    <property type="molecule type" value="Genomic_DNA"/>
</dbReference>
<dbReference type="RefSeq" id="WP_324717962.1">
    <property type="nucleotide sequence ID" value="NZ_CP141615.1"/>
</dbReference>